<comment type="caution">
    <text evidence="4">The sequence shown here is derived from an EMBL/GenBank/DDBJ whole genome shotgun (WGS) entry which is preliminary data.</text>
</comment>
<dbReference type="Gene3D" id="1.10.30.50">
    <property type="match status" value="1"/>
</dbReference>
<dbReference type="EMBL" id="LAZR01000002">
    <property type="protein sequence ID" value="KKO11799.1"/>
    <property type="molecule type" value="Genomic_DNA"/>
</dbReference>
<dbReference type="GO" id="GO:0008270">
    <property type="term" value="F:zinc ion binding"/>
    <property type="evidence" value="ECO:0007669"/>
    <property type="project" value="InterPro"/>
</dbReference>
<proteinExistence type="inferred from homology"/>
<dbReference type="SMART" id="SM00507">
    <property type="entry name" value="HNHc"/>
    <property type="match status" value="1"/>
</dbReference>
<protein>
    <recommendedName>
        <fullName evidence="3">HNH nuclease domain-containing protein</fullName>
    </recommendedName>
</protein>
<dbReference type="GO" id="GO:0003676">
    <property type="term" value="F:nucleic acid binding"/>
    <property type="evidence" value="ECO:0007669"/>
    <property type="project" value="InterPro"/>
</dbReference>
<dbReference type="InterPro" id="IPR002711">
    <property type="entry name" value="HNH"/>
</dbReference>
<dbReference type="CDD" id="cd00085">
    <property type="entry name" value="HNHc"/>
    <property type="match status" value="1"/>
</dbReference>
<feature type="compositionally biased region" description="Polar residues" evidence="2">
    <location>
        <begin position="7"/>
        <end position="21"/>
    </location>
</feature>
<evidence type="ECO:0000313" key="4">
    <source>
        <dbReference type="EMBL" id="KKO11799.1"/>
    </source>
</evidence>
<feature type="region of interest" description="Disordered" evidence="2">
    <location>
        <begin position="270"/>
        <end position="293"/>
    </location>
</feature>
<evidence type="ECO:0000256" key="2">
    <source>
        <dbReference type="SAM" id="MobiDB-lite"/>
    </source>
</evidence>
<sequence>MYVDTTIEATEQASYSGTDSDTETCPDSYNCSADPTPVVAGIDIPADNDALVAAITTLAGHINAAQHRFLKLLAALIERNAWGAGGGIKSPAHWLNYYCGIDLGAAREKVRVAKSLADLPQIDRAFASGAISYSKVRAMTRSATPQNETQLLNIARHGTAQHMENLVRKYQRAERLVQGQSHAGSNKSDAAAAQFAGRELRWYFDEDGMLVVRGRLTPEDGAMFIKAIDAAFAQLQLPDEDSASQVDVDADACADADNDPADACKNVSAETFSDSQAPVHQQDVSAETLDDSQHTDTFAQKRADALMLLAEQSVVYSKQGLSPLTPPQRHQLIIHIEKDTLNQSAGHHCSIEQGPFLSPATARRLACDTALTTVMEDSDGNVLNVGRKTRSISPAMRRALTRRDCGCRFPGCTETRFVDAHHIHHWCDGGETRLDNLVLLCRRHHRLVHEQNFALINHGAGNIELRRPDQQILPRALFPQFNEQACQLERLAIERQHQHMGMDIDERTAVTRWQGERMDYSRAVAALQRVAADWA</sequence>
<feature type="region of interest" description="Disordered" evidence="2">
    <location>
        <begin position="1"/>
        <end position="21"/>
    </location>
</feature>
<reference evidence="4" key="1">
    <citation type="journal article" date="2015" name="Nature">
        <title>Complex archaea that bridge the gap between prokaryotes and eukaryotes.</title>
        <authorList>
            <person name="Spang A."/>
            <person name="Saw J.H."/>
            <person name="Jorgensen S.L."/>
            <person name="Zaremba-Niedzwiedzka K."/>
            <person name="Martijn J."/>
            <person name="Lind A.E."/>
            <person name="van Eijk R."/>
            <person name="Schleper C."/>
            <person name="Guy L."/>
            <person name="Ettema T.J."/>
        </authorList>
    </citation>
    <scope>NUCLEOTIDE SEQUENCE</scope>
</reference>
<name>A0A0F9Z3R1_9ZZZZ</name>
<dbReference type="InterPro" id="IPR003615">
    <property type="entry name" value="HNH_nuc"/>
</dbReference>
<dbReference type="InterPro" id="IPR003870">
    <property type="entry name" value="DUF222"/>
</dbReference>
<evidence type="ECO:0000259" key="3">
    <source>
        <dbReference type="SMART" id="SM00507"/>
    </source>
</evidence>
<organism evidence="4">
    <name type="scientific">marine sediment metagenome</name>
    <dbReference type="NCBI Taxonomy" id="412755"/>
    <lineage>
        <taxon>unclassified sequences</taxon>
        <taxon>metagenomes</taxon>
        <taxon>ecological metagenomes</taxon>
    </lineage>
</organism>
<dbReference type="GO" id="GO:0004519">
    <property type="term" value="F:endonuclease activity"/>
    <property type="evidence" value="ECO:0007669"/>
    <property type="project" value="InterPro"/>
</dbReference>
<feature type="domain" description="HNH nuclease" evidence="3">
    <location>
        <begin position="395"/>
        <end position="446"/>
    </location>
</feature>
<dbReference type="Pfam" id="PF01844">
    <property type="entry name" value="HNH"/>
    <property type="match status" value="1"/>
</dbReference>
<dbReference type="Pfam" id="PF02720">
    <property type="entry name" value="DUF222"/>
    <property type="match status" value="1"/>
</dbReference>
<feature type="compositionally biased region" description="Polar residues" evidence="2">
    <location>
        <begin position="270"/>
        <end position="285"/>
    </location>
</feature>
<comment type="similarity">
    <text evidence="1">Belongs to the Rv1128c/1148c/1588c/1702c/1945/3466 family.</text>
</comment>
<evidence type="ECO:0000256" key="1">
    <source>
        <dbReference type="ARBA" id="ARBA00023450"/>
    </source>
</evidence>
<gene>
    <name evidence="4" type="ORF">LCGC14_0013030</name>
</gene>
<accession>A0A0F9Z3R1</accession>
<dbReference type="AlphaFoldDB" id="A0A0F9Z3R1"/>